<evidence type="ECO:0000256" key="1">
    <source>
        <dbReference type="SAM" id="MobiDB-lite"/>
    </source>
</evidence>
<dbReference type="AlphaFoldDB" id="A0A6P3AJV0"/>
<protein>
    <submittedName>
        <fullName evidence="2">Uncharacterized protein</fullName>
    </submittedName>
</protein>
<accession>A0A6P3AJV0</accession>
<sequence>MSDDSMDLPGRRPATVPAERSGTPATGRGGLTESQVDGLIAGGTQAAANMLTIATNLSEIAKIRANSQAQVDQIEARTRQVREAFRAEVERLSVMRDTIVTRGDTAVKLIREVLAGIPESDPQSRQQALEMLTKMVEVVVADPGASSVPRP</sequence>
<reference evidence="2 3" key="1">
    <citation type="submission" date="2019-09" db="EMBL/GenBank/DDBJ databases">
        <authorList>
            <person name="Depoorter E."/>
        </authorList>
    </citation>
    <scope>NUCLEOTIDE SEQUENCE [LARGE SCALE GENOMIC DNA]</scope>
    <source>
        <strain evidence="2">R-71033</strain>
    </source>
</reference>
<gene>
    <name evidence="2" type="ORF">BCO71033_05032</name>
</gene>
<dbReference type="RefSeq" id="WP_174946795.1">
    <property type="nucleotide sequence ID" value="NZ_CABVQS010000024.1"/>
</dbReference>
<evidence type="ECO:0000313" key="3">
    <source>
        <dbReference type="Proteomes" id="UP000494109"/>
    </source>
</evidence>
<organism evidence="2 3">
    <name type="scientific">Burkholderia contaminans</name>
    <dbReference type="NCBI Taxonomy" id="488447"/>
    <lineage>
        <taxon>Bacteria</taxon>
        <taxon>Pseudomonadati</taxon>
        <taxon>Pseudomonadota</taxon>
        <taxon>Betaproteobacteria</taxon>
        <taxon>Burkholderiales</taxon>
        <taxon>Burkholderiaceae</taxon>
        <taxon>Burkholderia</taxon>
        <taxon>Burkholderia cepacia complex</taxon>
    </lineage>
</organism>
<feature type="region of interest" description="Disordered" evidence="1">
    <location>
        <begin position="1"/>
        <end position="34"/>
    </location>
</feature>
<proteinExistence type="predicted"/>
<name>A0A6P3AJV0_9BURK</name>
<dbReference type="EMBL" id="CABVQS010000024">
    <property type="protein sequence ID" value="VWD47050.1"/>
    <property type="molecule type" value="Genomic_DNA"/>
</dbReference>
<evidence type="ECO:0000313" key="2">
    <source>
        <dbReference type="EMBL" id="VWD47050.1"/>
    </source>
</evidence>
<dbReference type="Proteomes" id="UP000494109">
    <property type="component" value="Unassembled WGS sequence"/>
</dbReference>